<evidence type="ECO:0000313" key="11">
    <source>
        <dbReference type="Proteomes" id="UP000623129"/>
    </source>
</evidence>
<comment type="similarity">
    <text evidence="1">Belongs to the WD repeat CDC20/Fizzy family.</text>
</comment>
<dbReference type="InterPro" id="IPR036322">
    <property type="entry name" value="WD40_repeat_dom_sf"/>
</dbReference>
<dbReference type="AlphaFoldDB" id="A0A833R2V7"/>
<dbReference type="GO" id="GO:0031145">
    <property type="term" value="P:anaphase-promoting complex-dependent catabolic process"/>
    <property type="evidence" value="ECO:0007669"/>
    <property type="project" value="TreeGrafter"/>
</dbReference>
<dbReference type="GO" id="GO:1990757">
    <property type="term" value="F:ubiquitin ligase activator activity"/>
    <property type="evidence" value="ECO:0007669"/>
    <property type="project" value="TreeGrafter"/>
</dbReference>
<reference evidence="10" key="1">
    <citation type="submission" date="2020-01" db="EMBL/GenBank/DDBJ databases">
        <title>Genome sequence of Kobresia littledalei, the first chromosome-level genome in the family Cyperaceae.</title>
        <authorList>
            <person name="Qu G."/>
        </authorList>
    </citation>
    <scope>NUCLEOTIDE SEQUENCE</scope>
    <source>
        <strain evidence="10">C.B.Clarke</strain>
        <tissue evidence="10">Leaf</tissue>
    </source>
</reference>
<dbReference type="OrthoDB" id="1136713at2759"/>
<evidence type="ECO:0000259" key="9">
    <source>
        <dbReference type="Pfam" id="PF24807"/>
    </source>
</evidence>
<name>A0A833R2V7_9POAL</name>
<evidence type="ECO:0000256" key="1">
    <source>
        <dbReference type="ARBA" id="ARBA00006445"/>
    </source>
</evidence>
<dbReference type="InterPro" id="IPR019775">
    <property type="entry name" value="WD40_repeat_CS"/>
</dbReference>
<keyword evidence="4" id="KW-0677">Repeat</keyword>
<accession>A0A833R2V7</accession>
<dbReference type="PROSITE" id="PS50082">
    <property type="entry name" value="WD_REPEATS_2"/>
    <property type="match status" value="3"/>
</dbReference>
<dbReference type="Proteomes" id="UP000623129">
    <property type="component" value="Unassembled WGS sequence"/>
</dbReference>
<feature type="domain" description="CDC20/Fizzy WD40" evidence="9">
    <location>
        <begin position="50"/>
        <end position="341"/>
    </location>
</feature>
<keyword evidence="6" id="KW-0131">Cell cycle</keyword>
<proteinExistence type="inferred from homology"/>
<dbReference type="SMART" id="SM00320">
    <property type="entry name" value="WD40"/>
    <property type="match status" value="6"/>
</dbReference>
<dbReference type="Pfam" id="PF24807">
    <property type="entry name" value="WD40_CDC20-Fz"/>
    <property type="match status" value="1"/>
</dbReference>
<evidence type="ECO:0000313" key="10">
    <source>
        <dbReference type="EMBL" id="KAF3337495.1"/>
    </source>
</evidence>
<dbReference type="Gene3D" id="2.130.10.10">
    <property type="entry name" value="YVTN repeat-like/Quinoprotein amine dehydrogenase"/>
    <property type="match status" value="1"/>
</dbReference>
<evidence type="ECO:0000256" key="8">
    <source>
        <dbReference type="PROSITE-ProRule" id="PRU00221"/>
    </source>
</evidence>
<dbReference type="GO" id="GO:0010997">
    <property type="term" value="F:anaphase-promoting complex binding"/>
    <property type="evidence" value="ECO:0007669"/>
    <property type="project" value="InterPro"/>
</dbReference>
<comment type="caution">
    <text evidence="10">The sequence shown here is derived from an EMBL/GenBank/DDBJ whole genome shotgun (WGS) entry which is preliminary data.</text>
</comment>
<dbReference type="CDD" id="cd00200">
    <property type="entry name" value="WD40"/>
    <property type="match status" value="1"/>
</dbReference>
<dbReference type="PANTHER" id="PTHR19918:SF8">
    <property type="entry name" value="FI02843P"/>
    <property type="match status" value="1"/>
</dbReference>
<keyword evidence="3 10" id="KW-0132">Cell division</keyword>
<evidence type="ECO:0000256" key="6">
    <source>
        <dbReference type="ARBA" id="ARBA00023306"/>
    </source>
</evidence>
<dbReference type="GO" id="GO:0051301">
    <property type="term" value="P:cell division"/>
    <property type="evidence" value="ECO:0007669"/>
    <property type="project" value="UniProtKB-KW"/>
</dbReference>
<organism evidence="10 11">
    <name type="scientific">Carex littledalei</name>
    <dbReference type="NCBI Taxonomy" id="544730"/>
    <lineage>
        <taxon>Eukaryota</taxon>
        <taxon>Viridiplantae</taxon>
        <taxon>Streptophyta</taxon>
        <taxon>Embryophyta</taxon>
        <taxon>Tracheophyta</taxon>
        <taxon>Spermatophyta</taxon>
        <taxon>Magnoliopsida</taxon>
        <taxon>Liliopsida</taxon>
        <taxon>Poales</taxon>
        <taxon>Cyperaceae</taxon>
        <taxon>Cyperoideae</taxon>
        <taxon>Cariceae</taxon>
        <taxon>Carex</taxon>
        <taxon>Carex subgen. Euthyceras</taxon>
    </lineage>
</organism>
<feature type="repeat" description="WD" evidence="8">
    <location>
        <begin position="310"/>
        <end position="343"/>
    </location>
</feature>
<dbReference type="PANTHER" id="PTHR19918">
    <property type="entry name" value="CELL DIVISION CYCLE 20 CDC20 FIZZY -RELATED"/>
    <property type="match status" value="1"/>
</dbReference>
<evidence type="ECO:0000256" key="2">
    <source>
        <dbReference type="ARBA" id="ARBA00022574"/>
    </source>
</evidence>
<dbReference type="PROSITE" id="PS50294">
    <property type="entry name" value="WD_REPEATS_REGION"/>
    <property type="match status" value="2"/>
</dbReference>
<keyword evidence="2 8" id="KW-0853">WD repeat</keyword>
<evidence type="ECO:0000256" key="7">
    <source>
        <dbReference type="ARBA" id="ARBA00023425"/>
    </source>
</evidence>
<keyword evidence="11" id="KW-1185">Reference proteome</keyword>
<dbReference type="InterPro" id="IPR015943">
    <property type="entry name" value="WD40/YVTN_repeat-like_dom_sf"/>
</dbReference>
<dbReference type="EMBL" id="SWLB01000006">
    <property type="protein sequence ID" value="KAF3337495.1"/>
    <property type="molecule type" value="Genomic_DNA"/>
</dbReference>
<feature type="repeat" description="WD" evidence="8">
    <location>
        <begin position="180"/>
        <end position="221"/>
    </location>
</feature>
<dbReference type="GO" id="GO:0005680">
    <property type="term" value="C:anaphase-promoting complex"/>
    <property type="evidence" value="ECO:0007669"/>
    <property type="project" value="TreeGrafter"/>
</dbReference>
<dbReference type="InterPro" id="IPR001680">
    <property type="entry name" value="WD40_rpt"/>
</dbReference>
<feature type="repeat" description="WD" evidence="8">
    <location>
        <begin position="96"/>
        <end position="137"/>
    </location>
</feature>
<sequence>MDSGFSISSEKNRFECRHPLRDVASRPYIPPLHSSLYRTSSRTYSAERTLDAPDIVDDYYLNLLDWGSANVLSIALNNTVYLWNAANGSTSELVTIDDDLGPVTSVSWAPDGQHIAIGLNSSDVQMWDSTSNKLVRTLRGIHQSRVGSLAWNNNILTTGGMDGAIVNNDIRARAYTVSSFRGHNHEVCGLRWSGSGKYLASGGNDNLLHIWDLTTSNPIHRFSNHTAAVKALAWCPFQSNLLASGGGGNDRCIKFWNVNTGSCLSSVDTGSQVCSLLWNKNERELLSSHGYTENQLTLWKYPSMTKMAELTGHTSRVLYMAQSPDGCTVASAAGDETLRFWNVFGVPETKKPAPKSSYVVGPSNIYSHIR</sequence>
<gene>
    <name evidence="10" type="ORF">FCM35_KLT18082</name>
</gene>
<dbReference type="GO" id="GO:1905786">
    <property type="term" value="P:positive regulation of anaphase-promoting complex-dependent catabolic process"/>
    <property type="evidence" value="ECO:0007669"/>
    <property type="project" value="TreeGrafter"/>
</dbReference>
<dbReference type="SUPFAM" id="SSF50978">
    <property type="entry name" value="WD40 repeat-like"/>
    <property type="match status" value="1"/>
</dbReference>
<evidence type="ECO:0000256" key="3">
    <source>
        <dbReference type="ARBA" id="ARBA00022618"/>
    </source>
</evidence>
<keyword evidence="5" id="KW-0498">Mitosis</keyword>
<comment type="function">
    <text evidence="7">Component of the anaphase promoting complex/cyclosome (APC/C), a cell cycle-regulated E3 ubiquitin-protein ligase complex that controls progression through mitosis and the G1 phase of the cell cycle.</text>
</comment>
<dbReference type="InterPro" id="IPR033010">
    <property type="entry name" value="Cdc20/Fizzy"/>
</dbReference>
<evidence type="ECO:0000256" key="4">
    <source>
        <dbReference type="ARBA" id="ARBA00022737"/>
    </source>
</evidence>
<protein>
    <submittedName>
        <fullName evidence="10">Cell division cycle 20.2, cofactor of APC complex-like protein</fullName>
    </submittedName>
</protein>
<dbReference type="PROSITE" id="PS00678">
    <property type="entry name" value="WD_REPEATS_1"/>
    <property type="match status" value="2"/>
</dbReference>
<evidence type="ECO:0000256" key="5">
    <source>
        <dbReference type="ARBA" id="ARBA00022776"/>
    </source>
</evidence>
<dbReference type="InterPro" id="IPR056150">
    <property type="entry name" value="WD40_CDC20-Fz"/>
</dbReference>